<keyword evidence="1" id="KW-0472">Membrane</keyword>
<proteinExistence type="predicted"/>
<keyword evidence="3" id="KW-1185">Reference proteome</keyword>
<sequence length="182" mass="18242">MTPQAVPSAKADPVKTALVKALVASPAPSGAPLQPAAPALPMLLPATAGKTQQIASAEIMQAYLALAESDAVSDVAPAIAAARRPGSDDDEAQRGLAVPLVKADDGGTARPASPPWLPLLAPGVSPLRRAAVVEAAAEQGQAASRPNDAARLENRQMSVGLMSLAAGLLAAAIVGFVLLVLR</sequence>
<evidence type="ECO:0000313" key="2">
    <source>
        <dbReference type="EMBL" id="PZV36953.1"/>
    </source>
</evidence>
<organism evidence="2 3">
    <name type="scientific">Mesorhizobium kowhaii</name>
    <dbReference type="NCBI Taxonomy" id="1300272"/>
    <lineage>
        <taxon>Bacteria</taxon>
        <taxon>Pseudomonadati</taxon>
        <taxon>Pseudomonadota</taxon>
        <taxon>Alphaproteobacteria</taxon>
        <taxon>Hyphomicrobiales</taxon>
        <taxon>Phyllobacteriaceae</taxon>
        <taxon>Mesorhizobium</taxon>
    </lineage>
</organism>
<keyword evidence="1" id="KW-0812">Transmembrane</keyword>
<dbReference type="AlphaFoldDB" id="A0A2W7CKD7"/>
<comment type="caution">
    <text evidence="2">The sequence shown here is derived from an EMBL/GenBank/DDBJ whole genome shotgun (WGS) entry which is preliminary data.</text>
</comment>
<evidence type="ECO:0000313" key="3">
    <source>
        <dbReference type="Proteomes" id="UP000248616"/>
    </source>
</evidence>
<evidence type="ECO:0000256" key="1">
    <source>
        <dbReference type="SAM" id="Phobius"/>
    </source>
</evidence>
<accession>A0A2W7CKD7</accession>
<protein>
    <submittedName>
        <fullName evidence="2">Uncharacterized protein</fullName>
    </submittedName>
</protein>
<feature type="transmembrane region" description="Helical" evidence="1">
    <location>
        <begin position="159"/>
        <end position="181"/>
    </location>
</feature>
<dbReference type="Proteomes" id="UP000248616">
    <property type="component" value="Unassembled WGS sequence"/>
</dbReference>
<gene>
    <name evidence="2" type="ORF">B5V02_19865</name>
</gene>
<keyword evidence="1" id="KW-1133">Transmembrane helix</keyword>
<dbReference type="EMBL" id="MZXV01000040">
    <property type="protein sequence ID" value="PZV36953.1"/>
    <property type="molecule type" value="Genomic_DNA"/>
</dbReference>
<name>A0A2W7CKD7_9HYPH</name>
<reference evidence="3" key="1">
    <citation type="submission" date="2017-03" db="EMBL/GenBank/DDBJ databases">
        <authorList>
            <person name="Safronova V.I."/>
            <person name="Sazanova A.L."/>
            <person name="Chirak E.R."/>
        </authorList>
    </citation>
    <scope>NUCLEOTIDE SEQUENCE [LARGE SCALE GENOMIC DNA]</scope>
    <source>
        <strain evidence="3">Ach-343</strain>
    </source>
</reference>